<evidence type="ECO:0000313" key="4">
    <source>
        <dbReference type="EMBL" id="OZG57347.1"/>
    </source>
</evidence>
<feature type="region of interest" description="Disordered" evidence="1">
    <location>
        <begin position="485"/>
        <end position="506"/>
    </location>
</feature>
<dbReference type="Pfam" id="PF17802">
    <property type="entry name" value="SpaA"/>
    <property type="match status" value="1"/>
</dbReference>
<dbReference type="InterPro" id="IPR026466">
    <property type="entry name" value="Fim_isopep_form_D2_dom"/>
</dbReference>
<accession>A0A261FDY6</accession>
<evidence type="ECO:0000256" key="1">
    <source>
        <dbReference type="SAM" id="MobiDB-lite"/>
    </source>
</evidence>
<evidence type="ECO:0000313" key="5">
    <source>
        <dbReference type="Proteomes" id="UP000216444"/>
    </source>
</evidence>
<proteinExistence type="predicted"/>
<dbReference type="AlphaFoldDB" id="A0A261FDY6"/>
<sequence length="682" mass="71488">MKTVMNATGRAHATKRVPLSKIVTRIVGIVAATMVMTGLTMPGWGIPSAAAAPVPDATENHPVTGTSITITADTSAQIRGRTFAAYRLGTYTTLANSSSAGLDTITEPASAYRNIQNAMAQANPAYNPDVGGDPLAWAVQVEGRLDQVTASPWTGLTRSFAIALDPNELGTPASVTANDDTIVATGEKVTVTIDGLQPGLYLVVDATVQHNAERNNASDSESWTNSIRMVVGTRLEVWDAEADASTTLADGVINLKNQSVPIHKQIVDPDGRPQPEPDYGVGDTIYYEITSTVPIYTGYASTGRVYQIIDTMSHGLTYGKVVAVKVGETALTESTNGGAGDYTVSVRDTVYESRQGAGGQVPDAVIGKPATEIAIDLGNYVNQNEGTQPLREGANVVVTITATLNDNAVVSEPNRPQANPNKVDLTYSHNPEDLTDRITVPGGEVNVYTFRFRLRKVDLGTHRPLAGAKFIVKSAERGYLKEYGPAGAADGAGNGEQDGKEGESSSVGWRYTQNAADAKTFVSDDDGLIDGLTGLDAGSYTVTETQAPDGYQSAVLPEFGFAITADYRQDSSTRPDGTTAWGDHHLTTVTFSAPEGDSWKLVTQGTGDAGGDAAGGTDTTGDVVDADSAPTFEYIVGNVRNVSALPKTGAAGVVMLAPVVALLVAGAVVLGLRIRALQRSDM</sequence>
<feature type="transmembrane region" description="Helical" evidence="2">
    <location>
        <begin position="650"/>
        <end position="672"/>
    </location>
</feature>
<dbReference type="InterPro" id="IPR041033">
    <property type="entry name" value="SpaA_PFL_dom_1"/>
</dbReference>
<organism evidence="4 5">
    <name type="scientific">Bifidobacterium tissieri</name>
    <dbReference type="NCBI Taxonomy" id="1630162"/>
    <lineage>
        <taxon>Bacteria</taxon>
        <taxon>Bacillati</taxon>
        <taxon>Actinomycetota</taxon>
        <taxon>Actinomycetes</taxon>
        <taxon>Bifidobacteriales</taxon>
        <taxon>Bifidobacteriaceae</taxon>
        <taxon>Bifidobacterium</taxon>
    </lineage>
</organism>
<dbReference type="EMBL" id="MWWV01000009">
    <property type="protein sequence ID" value="OZG57347.1"/>
    <property type="molecule type" value="Genomic_DNA"/>
</dbReference>
<dbReference type="Gene3D" id="2.60.40.10">
    <property type="entry name" value="Immunoglobulins"/>
    <property type="match status" value="1"/>
</dbReference>
<dbReference type="GO" id="GO:0005975">
    <property type="term" value="P:carbohydrate metabolic process"/>
    <property type="evidence" value="ECO:0007669"/>
    <property type="project" value="UniProtKB-ARBA"/>
</dbReference>
<keyword evidence="2" id="KW-0472">Membrane</keyword>
<dbReference type="NCBIfam" id="TIGR04226">
    <property type="entry name" value="RrgB_K2N_iso_D2"/>
    <property type="match status" value="1"/>
</dbReference>
<reference evidence="4 5" key="1">
    <citation type="journal article" date="2017" name="BMC Genomics">
        <title>Comparative genomic and phylogenomic analyses of the Bifidobacteriaceae family.</title>
        <authorList>
            <person name="Lugli G.A."/>
            <person name="Milani C."/>
            <person name="Turroni F."/>
            <person name="Duranti S."/>
            <person name="Mancabelli L."/>
            <person name="Mangifesta M."/>
            <person name="Ferrario C."/>
            <person name="Modesto M."/>
            <person name="Mattarelli P."/>
            <person name="Jiri K."/>
            <person name="van Sinderen D."/>
            <person name="Ventura M."/>
        </authorList>
    </citation>
    <scope>NUCLEOTIDE SEQUENCE [LARGE SCALE GENOMIC DNA]</scope>
    <source>
        <strain evidence="4 5">DSM 100201</strain>
    </source>
</reference>
<feature type="domain" description="SpaA-like prealbumin fold" evidence="3">
    <location>
        <begin position="452"/>
        <end position="554"/>
    </location>
</feature>
<keyword evidence="2" id="KW-0812">Transmembrane</keyword>
<name>A0A261FDY6_9BIFI</name>
<evidence type="ECO:0000256" key="2">
    <source>
        <dbReference type="SAM" id="Phobius"/>
    </source>
</evidence>
<dbReference type="Gene3D" id="2.60.40.740">
    <property type="match status" value="1"/>
</dbReference>
<keyword evidence="4" id="KW-0176">Collagen</keyword>
<evidence type="ECO:0000259" key="3">
    <source>
        <dbReference type="Pfam" id="PF17802"/>
    </source>
</evidence>
<dbReference type="InterPro" id="IPR013783">
    <property type="entry name" value="Ig-like_fold"/>
</dbReference>
<gene>
    <name evidence="4" type="ORF">BTIS_1441</name>
</gene>
<comment type="caution">
    <text evidence="4">The sequence shown here is derived from an EMBL/GenBank/DDBJ whole genome shotgun (WGS) entry which is preliminary data.</text>
</comment>
<keyword evidence="5" id="KW-1185">Reference proteome</keyword>
<dbReference type="Proteomes" id="UP000216444">
    <property type="component" value="Unassembled WGS sequence"/>
</dbReference>
<dbReference type="RefSeq" id="WP_094664094.1">
    <property type="nucleotide sequence ID" value="NZ_MWWV01000009.1"/>
</dbReference>
<protein>
    <submittedName>
        <fullName evidence="4">Collagen-binding protein</fullName>
    </submittedName>
</protein>
<keyword evidence="2" id="KW-1133">Transmembrane helix</keyword>